<organism evidence="1 2">
    <name type="scientific">Cetraspora pellucida</name>
    <dbReference type="NCBI Taxonomy" id="1433469"/>
    <lineage>
        <taxon>Eukaryota</taxon>
        <taxon>Fungi</taxon>
        <taxon>Fungi incertae sedis</taxon>
        <taxon>Mucoromycota</taxon>
        <taxon>Glomeromycotina</taxon>
        <taxon>Glomeromycetes</taxon>
        <taxon>Diversisporales</taxon>
        <taxon>Gigasporaceae</taxon>
        <taxon>Cetraspora</taxon>
    </lineage>
</organism>
<protein>
    <submittedName>
        <fullName evidence="1">17947_t:CDS:1</fullName>
    </submittedName>
</protein>
<gene>
    <name evidence="1" type="ORF">SPELUC_LOCUS7932</name>
</gene>
<proteinExistence type="predicted"/>
<evidence type="ECO:0000313" key="1">
    <source>
        <dbReference type="EMBL" id="CAG8622858.1"/>
    </source>
</evidence>
<evidence type="ECO:0000313" key="2">
    <source>
        <dbReference type="Proteomes" id="UP000789366"/>
    </source>
</evidence>
<dbReference type="Proteomes" id="UP000789366">
    <property type="component" value="Unassembled WGS sequence"/>
</dbReference>
<name>A0ACA9MZL8_9GLOM</name>
<sequence length="104" mass="12298">CNNTSIKILKEYFGKEFEHLKFNSSQYTNTTNQSITRFIKKPNRNLNQFLDNMNTTDQANLQYCLAKAIFQCGLPLSFSEQKPIIEFFKKLRPSFNPPKRKNFH</sequence>
<feature type="non-terminal residue" evidence="1">
    <location>
        <position position="1"/>
    </location>
</feature>
<comment type="caution">
    <text evidence="1">The sequence shown here is derived from an EMBL/GenBank/DDBJ whole genome shotgun (WGS) entry which is preliminary data.</text>
</comment>
<accession>A0ACA9MZL8</accession>
<dbReference type="EMBL" id="CAJVPW010011159">
    <property type="protein sequence ID" value="CAG8622858.1"/>
    <property type="molecule type" value="Genomic_DNA"/>
</dbReference>
<reference evidence="1" key="1">
    <citation type="submission" date="2021-06" db="EMBL/GenBank/DDBJ databases">
        <authorList>
            <person name="Kallberg Y."/>
            <person name="Tangrot J."/>
            <person name="Rosling A."/>
        </authorList>
    </citation>
    <scope>NUCLEOTIDE SEQUENCE</scope>
    <source>
        <strain evidence="1">28 12/20/2015</strain>
    </source>
</reference>
<keyword evidence="2" id="KW-1185">Reference proteome</keyword>